<name>A0A2A2G8J0_9BACT</name>
<dbReference type="EMBL" id="NSKE01000010">
    <property type="protein sequence ID" value="PAU93155.1"/>
    <property type="molecule type" value="Genomic_DNA"/>
</dbReference>
<keyword evidence="1" id="KW-0472">Membrane</keyword>
<keyword evidence="1" id="KW-0812">Transmembrane</keyword>
<feature type="transmembrane region" description="Helical" evidence="1">
    <location>
        <begin position="64"/>
        <end position="83"/>
    </location>
</feature>
<feature type="transmembrane region" description="Helical" evidence="1">
    <location>
        <begin position="12"/>
        <end position="29"/>
    </location>
</feature>
<gene>
    <name evidence="2" type="ORF">CK503_13430</name>
</gene>
<dbReference type="Proteomes" id="UP000218831">
    <property type="component" value="Unassembled WGS sequence"/>
</dbReference>
<sequence length="103" mass="11213">MINMETLTATTIFWLLVLGATEGWVIGYIIGDEGITVRSNVVWGLIGAPVVGICGLYVEISGVLLFAFMGTLAILFLANVFHLHHVEDIKGDIDRGAKIVRKK</sequence>
<evidence type="ECO:0000256" key="1">
    <source>
        <dbReference type="SAM" id="Phobius"/>
    </source>
</evidence>
<accession>A0A2A2G8J0</accession>
<protein>
    <submittedName>
        <fullName evidence="2">Uncharacterized protein</fullName>
    </submittedName>
</protein>
<organism evidence="2 3">
    <name type="scientific">Fodinibius salipaludis</name>
    <dbReference type="NCBI Taxonomy" id="2032627"/>
    <lineage>
        <taxon>Bacteria</taxon>
        <taxon>Pseudomonadati</taxon>
        <taxon>Balneolota</taxon>
        <taxon>Balneolia</taxon>
        <taxon>Balneolales</taxon>
        <taxon>Balneolaceae</taxon>
        <taxon>Fodinibius</taxon>
    </lineage>
</organism>
<dbReference type="AlphaFoldDB" id="A0A2A2G8J0"/>
<proteinExistence type="predicted"/>
<reference evidence="2 3" key="1">
    <citation type="submission" date="2017-08" db="EMBL/GenBank/DDBJ databases">
        <title>Aliifodinibius alkalisoli sp. nov., isolated from saline alkaline soil.</title>
        <authorList>
            <person name="Liu D."/>
            <person name="Zhang G."/>
        </authorList>
    </citation>
    <scope>NUCLEOTIDE SEQUENCE [LARGE SCALE GENOMIC DNA]</scope>
    <source>
        <strain evidence="2 3">WN023</strain>
    </source>
</reference>
<keyword evidence="3" id="KW-1185">Reference proteome</keyword>
<evidence type="ECO:0000313" key="3">
    <source>
        <dbReference type="Proteomes" id="UP000218831"/>
    </source>
</evidence>
<comment type="caution">
    <text evidence="2">The sequence shown here is derived from an EMBL/GenBank/DDBJ whole genome shotgun (WGS) entry which is preliminary data.</text>
</comment>
<evidence type="ECO:0000313" key="2">
    <source>
        <dbReference type="EMBL" id="PAU93155.1"/>
    </source>
</evidence>
<keyword evidence="1" id="KW-1133">Transmembrane helix</keyword>
<feature type="transmembrane region" description="Helical" evidence="1">
    <location>
        <begin position="41"/>
        <end position="58"/>
    </location>
</feature>